<evidence type="ECO:0000256" key="1">
    <source>
        <dbReference type="SAM" id="Phobius"/>
    </source>
</evidence>
<keyword evidence="1" id="KW-0812">Transmembrane</keyword>
<dbReference type="RefSeq" id="WP_245728839.1">
    <property type="nucleotide sequence ID" value="NZ_FNXG01000005.1"/>
</dbReference>
<protein>
    <submittedName>
        <fullName evidence="2">NfeD-like C-terminal, partner-binding</fullName>
    </submittedName>
</protein>
<feature type="transmembrane region" description="Helical" evidence="1">
    <location>
        <begin position="54"/>
        <end position="73"/>
    </location>
</feature>
<feature type="transmembrane region" description="Helical" evidence="1">
    <location>
        <begin position="6"/>
        <end position="24"/>
    </location>
</feature>
<keyword evidence="1" id="KW-0472">Membrane</keyword>
<name>A0A1H6N9Z1_9RHOB</name>
<accession>A0A1H6N9Z1</accession>
<dbReference type="STRING" id="65735.SAMN04488075_2580"/>
<keyword evidence="3" id="KW-1185">Reference proteome</keyword>
<proteinExistence type="predicted"/>
<dbReference type="Proteomes" id="UP000199125">
    <property type="component" value="Unassembled WGS sequence"/>
</dbReference>
<sequence length="102" mass="10819">MTGWENGWLWIIAALLLALIELALPGYVFMGMAGAVAVMGLLLLAGIWTGGLPVALVLTALLSGVIWLALSRLRGVDRSATRIWRDDINDNPRGPDKGGPAP</sequence>
<dbReference type="AlphaFoldDB" id="A0A1H6N9Z1"/>
<gene>
    <name evidence="2" type="ORF">SAMN04488075_2580</name>
</gene>
<evidence type="ECO:0000313" key="2">
    <source>
        <dbReference type="EMBL" id="SEI06987.1"/>
    </source>
</evidence>
<organism evidence="2 3">
    <name type="scientific">Paracoccus alkenifer</name>
    <dbReference type="NCBI Taxonomy" id="65735"/>
    <lineage>
        <taxon>Bacteria</taxon>
        <taxon>Pseudomonadati</taxon>
        <taxon>Pseudomonadota</taxon>
        <taxon>Alphaproteobacteria</taxon>
        <taxon>Rhodobacterales</taxon>
        <taxon>Paracoccaceae</taxon>
        <taxon>Paracoccus</taxon>
    </lineage>
</organism>
<evidence type="ECO:0000313" key="3">
    <source>
        <dbReference type="Proteomes" id="UP000199125"/>
    </source>
</evidence>
<keyword evidence="1" id="KW-1133">Transmembrane helix</keyword>
<dbReference type="EMBL" id="FNXG01000005">
    <property type="protein sequence ID" value="SEI06987.1"/>
    <property type="molecule type" value="Genomic_DNA"/>
</dbReference>
<reference evidence="3" key="1">
    <citation type="submission" date="2016-10" db="EMBL/GenBank/DDBJ databases">
        <authorList>
            <person name="Varghese N."/>
            <person name="Submissions S."/>
        </authorList>
    </citation>
    <scope>NUCLEOTIDE SEQUENCE [LARGE SCALE GENOMIC DNA]</scope>
    <source>
        <strain evidence="3">DSM 11593</strain>
    </source>
</reference>